<dbReference type="GO" id="GO:0009002">
    <property type="term" value="F:serine-type D-Ala-D-Ala carboxypeptidase activity"/>
    <property type="evidence" value="ECO:0007669"/>
    <property type="project" value="UniProtKB-EC"/>
</dbReference>
<evidence type="ECO:0000256" key="7">
    <source>
        <dbReference type="ARBA" id="ARBA00022729"/>
    </source>
</evidence>
<evidence type="ECO:0000256" key="1">
    <source>
        <dbReference type="ARBA" id="ARBA00003217"/>
    </source>
</evidence>
<dbReference type="Gene3D" id="3.40.710.10">
    <property type="entry name" value="DD-peptidase/beta-lactamase superfamily"/>
    <property type="match status" value="1"/>
</dbReference>
<evidence type="ECO:0000256" key="8">
    <source>
        <dbReference type="ARBA" id="ARBA00022801"/>
    </source>
</evidence>
<evidence type="ECO:0000256" key="2">
    <source>
        <dbReference type="ARBA" id="ARBA00004752"/>
    </source>
</evidence>
<feature type="active site" description="Proton acceptor" evidence="13">
    <location>
        <position position="59"/>
    </location>
</feature>
<reference evidence="18 19" key="1">
    <citation type="journal article" date="2016" name="Front. Microbiol.">
        <title>Single-Cell (Meta-)Genomics of a Dimorphic Candidatus Thiomargarita nelsonii Reveals Genomic Plasticity.</title>
        <authorList>
            <person name="Flood B.E."/>
            <person name="Fliss P."/>
            <person name="Jones D.S."/>
            <person name="Dick G.J."/>
            <person name="Jain S."/>
            <person name="Kaster A.K."/>
            <person name="Winkel M."/>
            <person name="Mussmann M."/>
            <person name="Bailey J."/>
        </authorList>
    </citation>
    <scope>NUCLEOTIDE SEQUENCE [LARGE SCALE GENOMIC DNA]</scope>
    <source>
        <strain evidence="18">Hydrate Ridge</strain>
    </source>
</reference>
<comment type="catalytic activity">
    <reaction evidence="12">
        <text>Preferential cleavage: (Ac)2-L-Lys-D-Ala-|-D-Ala. Also transpeptidation of peptidyl-alanyl moieties that are N-acyl substituents of D-alanine.</text>
        <dbReference type="EC" id="3.4.16.4"/>
    </reaction>
</comment>
<protein>
    <recommendedName>
        <fullName evidence="4">serine-type D-Ala-D-Ala carboxypeptidase</fullName>
        <ecNumber evidence="4">3.4.16.4</ecNumber>
    </recommendedName>
</protein>
<evidence type="ECO:0000259" key="17">
    <source>
        <dbReference type="SMART" id="SM00936"/>
    </source>
</evidence>
<dbReference type="Pfam" id="PF00768">
    <property type="entry name" value="Peptidase_S11"/>
    <property type="match status" value="1"/>
</dbReference>
<feature type="active site" description="Acyl-ester intermediate" evidence="13">
    <location>
        <position position="56"/>
    </location>
</feature>
<evidence type="ECO:0000256" key="15">
    <source>
        <dbReference type="RuleBase" id="RU004016"/>
    </source>
</evidence>
<keyword evidence="5 18" id="KW-0121">Carboxypeptidase</keyword>
<dbReference type="GO" id="GO:0006508">
    <property type="term" value="P:proteolysis"/>
    <property type="evidence" value="ECO:0007669"/>
    <property type="project" value="UniProtKB-KW"/>
</dbReference>
<dbReference type="Proteomes" id="UP000030428">
    <property type="component" value="Unassembled WGS sequence"/>
</dbReference>
<evidence type="ECO:0000256" key="3">
    <source>
        <dbReference type="ARBA" id="ARBA00007164"/>
    </source>
</evidence>
<comment type="pathway">
    <text evidence="2">Cell wall biogenesis; peptidoglycan biosynthesis.</text>
</comment>
<evidence type="ECO:0000256" key="10">
    <source>
        <dbReference type="ARBA" id="ARBA00022984"/>
    </source>
</evidence>
<dbReference type="InterPro" id="IPR001967">
    <property type="entry name" value="Peptidase_S11_N"/>
</dbReference>
<dbReference type="InterPro" id="IPR015956">
    <property type="entry name" value="Peniciliin-bd_prot_C_sf"/>
</dbReference>
<proteinExistence type="inferred from homology"/>
<feature type="active site" evidence="13">
    <location>
        <position position="116"/>
    </location>
</feature>
<evidence type="ECO:0000256" key="16">
    <source>
        <dbReference type="SAM" id="SignalP"/>
    </source>
</evidence>
<accession>A0A0A6PBE6</accession>
<keyword evidence="10" id="KW-0573">Peptidoglycan synthesis</keyword>
<sequence length="383" mass="43431">MKILRILLLVSLPILTQAQVDLTPPELSAPAYILQDFYSGKVLMKQNADQRLEPASLTKLMTAYLVFKKLQAGKIKLTDTVLISEKAWRMQGSKMYIEVGKRVPLEDLIKGMIIQSGNDASVALAEFVAGTEDAFVALMNQEAQRLGLTNSHFTNSTGLPNEQPTITTAHDLVRLARALILDFPEYYHWYSVLEFTYNNIKQHNRNGLLWRDPTVDGIKTGYTRAAGYCLIASAKRGKMRLISVVVGAETKKKRHSDSEEMLNYGFHFFETHLLYKAHQVLDTERVWQGNQEQLQLGLENPLYLTLPKGQYKNLKAKLYIDKHIMAPLVAGETYGTLKISFADKDNKDKVILERPLVALSSIEEGNLWNRLKDSILLFFVKQL</sequence>
<evidence type="ECO:0000256" key="14">
    <source>
        <dbReference type="PIRSR" id="PIRSR618044-2"/>
    </source>
</evidence>
<dbReference type="PANTHER" id="PTHR21581:SF6">
    <property type="entry name" value="TRAFFICKING PROTEIN PARTICLE COMPLEX SUBUNIT 12"/>
    <property type="match status" value="1"/>
</dbReference>
<feature type="chain" id="PRO_5007387805" description="serine-type D-Ala-D-Ala carboxypeptidase" evidence="16">
    <location>
        <begin position="19"/>
        <end position="383"/>
    </location>
</feature>
<dbReference type="GO" id="GO:0008360">
    <property type="term" value="P:regulation of cell shape"/>
    <property type="evidence" value="ECO:0007669"/>
    <property type="project" value="UniProtKB-KW"/>
</dbReference>
<evidence type="ECO:0000313" key="18">
    <source>
        <dbReference type="EMBL" id="KHD11091.1"/>
    </source>
</evidence>
<evidence type="ECO:0000256" key="9">
    <source>
        <dbReference type="ARBA" id="ARBA00022960"/>
    </source>
</evidence>
<comment type="similarity">
    <text evidence="3 15">Belongs to the peptidase S11 family.</text>
</comment>
<dbReference type="SMART" id="SM00936">
    <property type="entry name" value="PBP5_C"/>
    <property type="match status" value="1"/>
</dbReference>
<dbReference type="PRINTS" id="PR00725">
    <property type="entry name" value="DADACBPTASE1"/>
</dbReference>
<dbReference type="EMBL" id="JSZA02000012">
    <property type="protein sequence ID" value="KHD11091.1"/>
    <property type="molecule type" value="Genomic_DNA"/>
</dbReference>
<dbReference type="GO" id="GO:0009252">
    <property type="term" value="P:peptidoglycan biosynthetic process"/>
    <property type="evidence" value="ECO:0007669"/>
    <property type="project" value="UniProtKB-UniPathway"/>
</dbReference>
<evidence type="ECO:0000256" key="13">
    <source>
        <dbReference type="PIRSR" id="PIRSR618044-1"/>
    </source>
</evidence>
<name>A0A0A6PBE6_9GAMM</name>
<evidence type="ECO:0000256" key="6">
    <source>
        <dbReference type="ARBA" id="ARBA00022670"/>
    </source>
</evidence>
<dbReference type="InterPro" id="IPR012907">
    <property type="entry name" value="Peptidase_S11_C"/>
</dbReference>
<dbReference type="InterPro" id="IPR012338">
    <property type="entry name" value="Beta-lactam/transpept-like"/>
</dbReference>
<gene>
    <name evidence="18" type="ORF">PN36_04495</name>
</gene>
<dbReference type="SUPFAM" id="SSF56601">
    <property type="entry name" value="beta-lactamase/transpeptidase-like"/>
    <property type="match status" value="1"/>
</dbReference>
<keyword evidence="8 18" id="KW-0378">Hydrolase</keyword>
<dbReference type="InterPro" id="IPR018044">
    <property type="entry name" value="Peptidase_S11"/>
</dbReference>
<dbReference type="InterPro" id="IPR037167">
    <property type="entry name" value="Peptidase_S11_C_sf"/>
</dbReference>
<dbReference type="SUPFAM" id="SSF69189">
    <property type="entry name" value="Penicillin-binding protein associated domain"/>
    <property type="match status" value="1"/>
</dbReference>
<dbReference type="EC" id="3.4.16.4" evidence="4"/>
<keyword evidence="6" id="KW-0645">Protease</keyword>
<comment type="function">
    <text evidence="1">Removes C-terminal D-alanyl residues from sugar-peptide cell wall precursors.</text>
</comment>
<dbReference type="GO" id="GO:0071555">
    <property type="term" value="P:cell wall organization"/>
    <property type="evidence" value="ECO:0007669"/>
    <property type="project" value="UniProtKB-KW"/>
</dbReference>
<dbReference type="AlphaFoldDB" id="A0A0A6PBE6"/>
<dbReference type="Gene3D" id="2.60.410.10">
    <property type="entry name" value="D-Ala-D-Ala carboxypeptidase, C-terminal domain"/>
    <property type="match status" value="1"/>
</dbReference>
<evidence type="ECO:0000256" key="4">
    <source>
        <dbReference type="ARBA" id="ARBA00012448"/>
    </source>
</evidence>
<evidence type="ECO:0000313" key="19">
    <source>
        <dbReference type="Proteomes" id="UP000030428"/>
    </source>
</evidence>
<evidence type="ECO:0000256" key="12">
    <source>
        <dbReference type="ARBA" id="ARBA00034000"/>
    </source>
</evidence>
<dbReference type="PANTHER" id="PTHR21581">
    <property type="entry name" value="D-ALANYL-D-ALANINE CARBOXYPEPTIDASE"/>
    <property type="match status" value="1"/>
</dbReference>
<keyword evidence="7 16" id="KW-0732">Signal</keyword>
<organism evidence="18 19">
    <name type="scientific">Candidatus Thiomargarita nelsonii</name>
    <dbReference type="NCBI Taxonomy" id="1003181"/>
    <lineage>
        <taxon>Bacteria</taxon>
        <taxon>Pseudomonadati</taxon>
        <taxon>Pseudomonadota</taxon>
        <taxon>Gammaproteobacteria</taxon>
        <taxon>Thiotrichales</taxon>
        <taxon>Thiotrichaceae</taxon>
        <taxon>Thiomargarita</taxon>
    </lineage>
</organism>
<keyword evidence="11" id="KW-0961">Cell wall biogenesis/degradation</keyword>
<comment type="caution">
    <text evidence="18">The sequence shown here is derived from an EMBL/GenBank/DDBJ whole genome shotgun (WGS) entry which is preliminary data.</text>
</comment>
<feature type="domain" description="Peptidase S11 D-Ala-D-Ala carboxypeptidase A C-terminal" evidence="17">
    <location>
        <begin position="269"/>
        <end position="364"/>
    </location>
</feature>
<feature type="signal peptide" evidence="16">
    <location>
        <begin position="1"/>
        <end position="18"/>
    </location>
</feature>
<keyword evidence="9" id="KW-0133">Cell shape</keyword>
<evidence type="ECO:0000256" key="11">
    <source>
        <dbReference type="ARBA" id="ARBA00023316"/>
    </source>
</evidence>
<keyword evidence="19" id="KW-1185">Reference proteome</keyword>
<dbReference type="Pfam" id="PF07943">
    <property type="entry name" value="PBP5_C"/>
    <property type="match status" value="1"/>
</dbReference>
<feature type="binding site" evidence="14">
    <location>
        <position position="219"/>
    </location>
    <ligand>
        <name>substrate</name>
    </ligand>
</feature>
<dbReference type="UniPathway" id="UPA00219"/>
<evidence type="ECO:0000256" key="5">
    <source>
        <dbReference type="ARBA" id="ARBA00022645"/>
    </source>
</evidence>